<sequence>MSICRGVAGNRGRNPVGIFIHNDAGSQNANAAFYRNWLKTHPLENGFAHYYVAQDGILQAEDDWNCAWHCRDTSGNLNYLSIEVCQSMGDLDVFKANEEKALQLAAQKCKQYGITPSTSTIRLHQEVYATSCPHRSVEIHGGREATKSYFIKRIKEYMGGNVTPPTYVSGGQSSGQSPAQQKQPEVVFTYAVKLEDGRILPFVRNLTDFAGIQGKRITDVAIKVDKGSVKYRVHVIGRGWLPYVTGCNWNDHDNGYAGTGQPIDAIEVYYNTPADYVAKYGYQKAQYRVSPVNGAYWSWQYDNETGSGQDGYAGAFGQAIDRFQLF</sequence>
<organism evidence="2 3">
    <name type="scientific">Mediterraneibacter gnavus</name>
    <name type="common">Ruminococcus gnavus</name>
    <dbReference type="NCBI Taxonomy" id="33038"/>
    <lineage>
        <taxon>Bacteria</taxon>
        <taxon>Bacillati</taxon>
        <taxon>Bacillota</taxon>
        <taxon>Clostridia</taxon>
        <taxon>Lachnospirales</taxon>
        <taxon>Lachnospiraceae</taxon>
        <taxon>Mediterraneibacter</taxon>
    </lineage>
</organism>
<dbReference type="CDD" id="cd06583">
    <property type="entry name" value="PGRP"/>
    <property type="match status" value="1"/>
</dbReference>
<comment type="caution">
    <text evidence="2">The sequence shown here is derived from an EMBL/GenBank/DDBJ whole genome shotgun (WGS) entry which is preliminary data.</text>
</comment>
<dbReference type="GO" id="GO:0009253">
    <property type="term" value="P:peptidoglycan catabolic process"/>
    <property type="evidence" value="ECO:0007669"/>
    <property type="project" value="InterPro"/>
</dbReference>
<dbReference type="Proteomes" id="UP000234840">
    <property type="component" value="Unassembled WGS sequence"/>
</dbReference>
<proteinExistence type="predicted"/>
<evidence type="ECO:0000313" key="2">
    <source>
        <dbReference type="EMBL" id="PLT88346.1"/>
    </source>
</evidence>
<dbReference type="RefSeq" id="WP_101882109.1">
    <property type="nucleotide sequence ID" value="NZ_NIHW01000007.1"/>
</dbReference>
<dbReference type="InterPro" id="IPR036505">
    <property type="entry name" value="Amidase/PGRP_sf"/>
</dbReference>
<protein>
    <recommendedName>
        <fullName evidence="1">N-acetylmuramoyl-L-alanine amidase domain-containing protein</fullName>
    </recommendedName>
</protein>
<dbReference type="AlphaFoldDB" id="A0A2N5Q1W5"/>
<name>A0A2N5Q1W5_MEDGN</name>
<dbReference type="InterPro" id="IPR002502">
    <property type="entry name" value="Amidase_domain"/>
</dbReference>
<dbReference type="GO" id="GO:0008745">
    <property type="term" value="F:N-acetylmuramoyl-L-alanine amidase activity"/>
    <property type="evidence" value="ECO:0007669"/>
    <property type="project" value="InterPro"/>
</dbReference>
<dbReference type="EMBL" id="NIHW01000007">
    <property type="protein sequence ID" value="PLT88346.1"/>
    <property type="molecule type" value="Genomic_DNA"/>
</dbReference>
<evidence type="ECO:0000313" key="3">
    <source>
        <dbReference type="Proteomes" id="UP000234840"/>
    </source>
</evidence>
<accession>A0A2N5Q1W5</accession>
<gene>
    <name evidence="2" type="ORF">CDL20_04215</name>
</gene>
<dbReference type="Gene3D" id="3.40.80.10">
    <property type="entry name" value="Peptidoglycan recognition protein-like"/>
    <property type="match status" value="1"/>
</dbReference>
<feature type="domain" description="N-acetylmuramoyl-L-alanine amidase" evidence="1">
    <location>
        <begin position="3"/>
        <end position="144"/>
    </location>
</feature>
<dbReference type="SUPFAM" id="SSF55846">
    <property type="entry name" value="N-acetylmuramoyl-L-alanine amidase-like"/>
    <property type="match status" value="1"/>
</dbReference>
<evidence type="ECO:0000259" key="1">
    <source>
        <dbReference type="SMART" id="SM00644"/>
    </source>
</evidence>
<dbReference type="Pfam" id="PF01510">
    <property type="entry name" value="Amidase_2"/>
    <property type="match status" value="1"/>
</dbReference>
<reference evidence="2 3" key="1">
    <citation type="journal article" date="2017" name="Genome Med.">
        <title>A novel Ruminococcus gnavus clade enriched in inflammatory bowel disease patients.</title>
        <authorList>
            <person name="Hall A.B."/>
            <person name="Yassour M."/>
            <person name="Sauk J."/>
            <person name="Garner A."/>
            <person name="Jiang X."/>
            <person name="Arthur T."/>
            <person name="Lagoudas G.K."/>
            <person name="Vatanen T."/>
            <person name="Fornelos N."/>
            <person name="Wilson R."/>
            <person name="Bertha M."/>
            <person name="Cohen M."/>
            <person name="Garber J."/>
            <person name="Khalili H."/>
            <person name="Gevers D."/>
            <person name="Ananthakrishnan A.N."/>
            <person name="Kugathasan S."/>
            <person name="Lander E.S."/>
            <person name="Blainey P."/>
            <person name="Vlamakis H."/>
            <person name="Xavier R.J."/>
            <person name="Huttenhower C."/>
        </authorList>
    </citation>
    <scope>NUCLEOTIDE SEQUENCE [LARGE SCALE GENOMIC DNA]</scope>
    <source>
        <strain evidence="2 3">RJX1128</strain>
    </source>
</reference>
<dbReference type="SMART" id="SM00644">
    <property type="entry name" value="Ami_2"/>
    <property type="match status" value="1"/>
</dbReference>